<dbReference type="PANTHER" id="PTHR21726">
    <property type="entry name" value="PHOSPHATIDYLINOSITOL N-ACETYLGLUCOSAMINYLTRANSFERASE SUBUNIT P DOWN SYNDROME CRITICAL REGION PROTEIN 5 -RELATED"/>
    <property type="match status" value="1"/>
</dbReference>
<dbReference type="Pfam" id="PF14383">
    <property type="entry name" value="VARLMGL"/>
    <property type="match status" value="1"/>
</dbReference>
<dbReference type="Pfam" id="PF14309">
    <property type="entry name" value="DUF4378"/>
    <property type="match status" value="1"/>
</dbReference>
<evidence type="ECO:0000259" key="3">
    <source>
        <dbReference type="Pfam" id="PF14383"/>
    </source>
</evidence>
<dbReference type="InterPro" id="IPR032795">
    <property type="entry name" value="DUF3741-assoc"/>
</dbReference>
<feature type="compositionally biased region" description="Polar residues" evidence="1">
    <location>
        <begin position="362"/>
        <end position="379"/>
    </location>
</feature>
<reference evidence="4" key="2">
    <citation type="journal article" date="2024" name="Plant">
        <title>Genomic evolution and insights into agronomic trait innovations of Sesamum species.</title>
        <authorList>
            <person name="Miao H."/>
            <person name="Wang L."/>
            <person name="Qu L."/>
            <person name="Liu H."/>
            <person name="Sun Y."/>
            <person name="Le M."/>
            <person name="Wang Q."/>
            <person name="Wei S."/>
            <person name="Zheng Y."/>
            <person name="Lin W."/>
            <person name="Duan Y."/>
            <person name="Cao H."/>
            <person name="Xiong S."/>
            <person name="Wang X."/>
            <person name="Wei L."/>
            <person name="Li C."/>
            <person name="Ma Q."/>
            <person name="Ju M."/>
            <person name="Zhao R."/>
            <person name="Li G."/>
            <person name="Mu C."/>
            <person name="Tian Q."/>
            <person name="Mei H."/>
            <person name="Zhang T."/>
            <person name="Gao T."/>
            <person name="Zhang H."/>
        </authorList>
    </citation>
    <scope>NUCLEOTIDE SEQUENCE</scope>
    <source>
        <strain evidence="4">3651</strain>
    </source>
</reference>
<dbReference type="EMBL" id="JACGWO010000006">
    <property type="protein sequence ID" value="KAK4425928.1"/>
    <property type="molecule type" value="Genomic_DNA"/>
</dbReference>
<feature type="compositionally biased region" description="Basic and acidic residues" evidence="1">
    <location>
        <begin position="424"/>
        <end position="434"/>
    </location>
</feature>
<feature type="domain" description="DUF3741" evidence="3">
    <location>
        <begin position="81"/>
        <end position="111"/>
    </location>
</feature>
<evidence type="ECO:0000259" key="2">
    <source>
        <dbReference type="Pfam" id="PF14309"/>
    </source>
</evidence>
<keyword evidence="5" id="KW-1185">Reference proteome</keyword>
<feature type="domain" description="DUF4378" evidence="2">
    <location>
        <begin position="754"/>
        <end position="906"/>
    </location>
</feature>
<evidence type="ECO:0000313" key="4">
    <source>
        <dbReference type="EMBL" id="KAK4425928.1"/>
    </source>
</evidence>
<comment type="caution">
    <text evidence="4">The sequence shown here is derived from an EMBL/GenBank/DDBJ whole genome shotgun (WGS) entry which is preliminary data.</text>
</comment>
<protein>
    <recommendedName>
        <fullName evidence="6">DUF4378 domain-containing protein</fullName>
    </recommendedName>
</protein>
<proteinExistence type="predicted"/>
<feature type="region of interest" description="Disordered" evidence="1">
    <location>
        <begin position="340"/>
        <end position="385"/>
    </location>
</feature>
<accession>A0AAE2CKX6</accession>
<feature type="compositionally biased region" description="Polar residues" evidence="1">
    <location>
        <begin position="401"/>
        <end position="419"/>
    </location>
</feature>
<organism evidence="4 5">
    <name type="scientific">Sesamum alatum</name>
    <dbReference type="NCBI Taxonomy" id="300844"/>
    <lineage>
        <taxon>Eukaryota</taxon>
        <taxon>Viridiplantae</taxon>
        <taxon>Streptophyta</taxon>
        <taxon>Embryophyta</taxon>
        <taxon>Tracheophyta</taxon>
        <taxon>Spermatophyta</taxon>
        <taxon>Magnoliopsida</taxon>
        <taxon>eudicotyledons</taxon>
        <taxon>Gunneridae</taxon>
        <taxon>Pentapetalae</taxon>
        <taxon>asterids</taxon>
        <taxon>lamiids</taxon>
        <taxon>Lamiales</taxon>
        <taxon>Pedaliaceae</taxon>
        <taxon>Sesamum</taxon>
    </lineage>
</organism>
<dbReference type="AlphaFoldDB" id="A0AAE2CKX6"/>
<evidence type="ECO:0000256" key="1">
    <source>
        <dbReference type="SAM" id="MobiDB-lite"/>
    </source>
</evidence>
<feature type="region of interest" description="Disordered" evidence="1">
    <location>
        <begin position="401"/>
        <end position="472"/>
    </location>
</feature>
<name>A0AAE2CKX6_9LAMI</name>
<evidence type="ECO:0000313" key="5">
    <source>
        <dbReference type="Proteomes" id="UP001293254"/>
    </source>
</evidence>
<reference evidence="4" key="1">
    <citation type="submission" date="2020-06" db="EMBL/GenBank/DDBJ databases">
        <authorList>
            <person name="Li T."/>
            <person name="Hu X."/>
            <person name="Zhang T."/>
            <person name="Song X."/>
            <person name="Zhang H."/>
            <person name="Dai N."/>
            <person name="Sheng W."/>
            <person name="Hou X."/>
            <person name="Wei L."/>
        </authorList>
    </citation>
    <scope>NUCLEOTIDE SEQUENCE</scope>
    <source>
        <strain evidence="4">3651</strain>
        <tissue evidence="4">Leaf</tissue>
    </source>
</reference>
<evidence type="ECO:0008006" key="6">
    <source>
        <dbReference type="Google" id="ProtNLM"/>
    </source>
</evidence>
<dbReference type="Proteomes" id="UP001293254">
    <property type="component" value="Unassembled WGS sequence"/>
</dbReference>
<gene>
    <name evidence="4" type="ORF">Salat_1786800</name>
</gene>
<feature type="compositionally biased region" description="Basic and acidic residues" evidence="1">
    <location>
        <begin position="453"/>
        <end position="470"/>
    </location>
</feature>
<feature type="compositionally biased region" description="Polar residues" evidence="1">
    <location>
        <begin position="340"/>
        <end position="351"/>
    </location>
</feature>
<dbReference type="InterPro" id="IPR025486">
    <property type="entry name" value="DUF4378"/>
</dbReference>
<sequence>MGIENHSSKGGNYVGGFLQLFDWNAKSRKKLFSSKSDLPEKSKQQKRFDGNLPMTRLQMLDEDEIAGGSSIKGISDYSRASSVTDEDFHGTRAPGVVARLMGLDSLPRSNSPESYSTPLFDSQSLPGSFYQCENLEYRQDPQIMRASSSHKAPYQNDMEAKYQIHRPIEKFQTEILPPKSAKSIPITHHKLLSPIKRTTFIPPEDAAHIMEAAARIIEPGPQACTRAKLPMARSSAAPLKVRDLTKKTREVQKPSKLSEGCQRSAESSAVKNLKGHSMNKSWNGSVDAKSIRILPDSEESSIGAKSKGKSISLALQAKANVQKREGLSLNSSRTLVVQNEMSEVSPNQLSAQKGGLKKPSRETGSNVLRHNNQKQNSTVDGGKLPMKSDLQEWKAVTGDISSATARQRNSSKPVGTSKVSSRKLGSEVKDDKRQVLSSSSERVRKKRTIDGNYHSEKNQAAHNMRKDKNGKIVQSTAVMDMQSRRDHDSGRMGTDVISFTFTAPLTRSGPGSGRSTVAGDTCKIFPVDSRNKRILLNSDGSGAQKFSFPGHSVKVSDTLSTVLEQKLKELTHKVELAQQKSETALHVTIPGLNALTSSTMLEESKCNDGNHTDSLDGQPGSSLYSLRDPKGFINGQKCQILVEETSMHGRCSSIDRTLLDCRLPSPVSVLEHSSFADSCNSSDATDSNSTGGGKHCSSFQFPDMLGRHSMNTFLPFEGDAELSDSASSSSAGMMVKRRETTLTLPYRGKLGGWELKYVNEMVSNIELMFKDYALGGACEIINPHLFDQLESRKGHFNGCGLFARINRRLMFDCVNECLEMRCRRYLAGGSRLWGKGLAMVKRKEKLAEDVHKEISSWSCMGDFMVDELVDNDMSSSQHGRWLDYEIEAFQLGIQIESRILDSLIDEVVTDIC</sequence>
<dbReference type="PANTHER" id="PTHR21726:SF29">
    <property type="entry name" value="EXPRESSED PROTEIN"/>
    <property type="match status" value="1"/>
</dbReference>
<feature type="region of interest" description="Disordered" evidence="1">
    <location>
        <begin position="248"/>
        <end position="276"/>
    </location>
</feature>